<keyword evidence="8" id="KW-0596">Phosphopantetheine</keyword>
<comment type="catalytic activity">
    <reaction evidence="41">
        <text>a fatty acyl-[ACP] + malonyl-[ACP] + H(+) = a 3-oxoacyl-[ACP] + holo-[ACP] + CO2</text>
        <dbReference type="Rhea" id="RHEA:22836"/>
        <dbReference type="Rhea" id="RHEA-COMP:9623"/>
        <dbReference type="Rhea" id="RHEA-COMP:9685"/>
        <dbReference type="Rhea" id="RHEA-COMP:9916"/>
        <dbReference type="Rhea" id="RHEA-COMP:14125"/>
        <dbReference type="ChEBI" id="CHEBI:15378"/>
        <dbReference type="ChEBI" id="CHEBI:16526"/>
        <dbReference type="ChEBI" id="CHEBI:64479"/>
        <dbReference type="ChEBI" id="CHEBI:78449"/>
        <dbReference type="ChEBI" id="CHEBI:78776"/>
        <dbReference type="ChEBI" id="CHEBI:138651"/>
        <dbReference type="EC" id="2.3.1.41"/>
    </reaction>
    <physiologicalReaction direction="left-to-right" evidence="41">
        <dbReference type="Rhea" id="RHEA:22837"/>
    </physiologicalReaction>
</comment>
<comment type="catalytic activity">
    <reaction evidence="21">
        <text>(3R)-hydroxyoctadecanoyl-[ACP] = (2E)-octadecenoyl-[ACP] + H2O</text>
        <dbReference type="Rhea" id="RHEA:41924"/>
        <dbReference type="Rhea" id="RHEA-COMP:9654"/>
        <dbReference type="Rhea" id="RHEA-COMP:9655"/>
        <dbReference type="ChEBI" id="CHEBI:15377"/>
        <dbReference type="ChEBI" id="CHEBI:78488"/>
        <dbReference type="ChEBI" id="CHEBI:78489"/>
    </reaction>
    <physiologicalReaction direction="left-to-right" evidence="21">
        <dbReference type="Rhea" id="RHEA:41925"/>
    </physiologicalReaction>
</comment>
<comment type="catalytic activity">
    <reaction evidence="16">
        <text>(3R)-hydroxydodecanoyl-[ACP] = (2E)-dodecenoyl-[ACP] + H2O</text>
        <dbReference type="Rhea" id="RHEA:41876"/>
        <dbReference type="Rhea" id="RHEA-COMP:9642"/>
        <dbReference type="Rhea" id="RHEA-COMP:9643"/>
        <dbReference type="ChEBI" id="CHEBI:15377"/>
        <dbReference type="ChEBI" id="CHEBI:78470"/>
        <dbReference type="ChEBI" id="CHEBI:78472"/>
    </reaction>
    <physiologicalReaction direction="left-to-right" evidence="16">
        <dbReference type="Rhea" id="RHEA:41877"/>
    </physiologicalReaction>
</comment>
<dbReference type="FunFam" id="1.10.1200.10:FF:000013">
    <property type="entry name" value="Fatty acid synthase"/>
    <property type="match status" value="1"/>
</dbReference>
<dbReference type="GO" id="GO:0031177">
    <property type="term" value="F:phosphopantetheine binding"/>
    <property type="evidence" value="ECO:0007669"/>
    <property type="project" value="InterPro"/>
</dbReference>
<evidence type="ECO:0000256" key="51">
    <source>
        <dbReference type="ARBA" id="ARBA00049414"/>
    </source>
</evidence>
<dbReference type="GO" id="GO:0016297">
    <property type="term" value="F:fatty acyl-[ACP] hydrolase activity"/>
    <property type="evidence" value="ECO:0007669"/>
    <property type="project" value="UniProtKB-EC"/>
</dbReference>
<evidence type="ECO:0000256" key="33">
    <source>
        <dbReference type="ARBA" id="ARBA00047810"/>
    </source>
</evidence>
<dbReference type="Gene3D" id="3.30.70.3290">
    <property type="match status" value="1"/>
</dbReference>
<comment type="catalytic activity">
    <reaction evidence="27">
        <text>hexanoyl-[ACP] + malonyl-[ACP] + H(+) = 3-oxooctanoyl-[ACP] + holo-[ACP] + CO2</text>
        <dbReference type="Rhea" id="RHEA:41836"/>
        <dbReference type="Rhea" id="RHEA-COMP:9623"/>
        <dbReference type="Rhea" id="RHEA-COMP:9632"/>
        <dbReference type="Rhea" id="RHEA-COMP:9633"/>
        <dbReference type="Rhea" id="RHEA-COMP:9685"/>
        <dbReference type="ChEBI" id="CHEBI:15378"/>
        <dbReference type="ChEBI" id="CHEBI:16526"/>
        <dbReference type="ChEBI" id="CHEBI:64479"/>
        <dbReference type="ChEBI" id="CHEBI:78449"/>
        <dbReference type="ChEBI" id="CHEBI:78459"/>
        <dbReference type="ChEBI" id="CHEBI:78460"/>
    </reaction>
    <physiologicalReaction direction="left-to-right" evidence="27">
        <dbReference type="Rhea" id="RHEA:41837"/>
    </physiologicalReaction>
</comment>
<evidence type="ECO:0000256" key="39">
    <source>
        <dbReference type="ARBA" id="ARBA00048289"/>
    </source>
</evidence>
<dbReference type="InterPro" id="IPR050091">
    <property type="entry name" value="PKS_NRPS_Biosynth_Enz"/>
</dbReference>
<dbReference type="PROSITE" id="PS00606">
    <property type="entry name" value="KS3_1"/>
    <property type="match status" value="1"/>
</dbReference>
<comment type="catalytic activity">
    <reaction evidence="37">
        <text>hexadecanoyl-[ACP] + malonyl-[ACP] + H(+) = 3-oxooctadecanoyl-[ACP] + holo-[ACP] + CO2</text>
        <dbReference type="Rhea" id="RHEA:41916"/>
        <dbReference type="Rhea" id="RHEA-COMP:9623"/>
        <dbReference type="Rhea" id="RHEA-COMP:9652"/>
        <dbReference type="Rhea" id="RHEA-COMP:9653"/>
        <dbReference type="Rhea" id="RHEA-COMP:9685"/>
        <dbReference type="ChEBI" id="CHEBI:15378"/>
        <dbReference type="ChEBI" id="CHEBI:16526"/>
        <dbReference type="ChEBI" id="CHEBI:64479"/>
        <dbReference type="ChEBI" id="CHEBI:78449"/>
        <dbReference type="ChEBI" id="CHEBI:78483"/>
        <dbReference type="ChEBI" id="CHEBI:78487"/>
    </reaction>
    <physiologicalReaction direction="left-to-right" evidence="37">
        <dbReference type="Rhea" id="RHEA:41917"/>
    </physiologicalReaction>
</comment>
<dbReference type="InterPro" id="IPR049900">
    <property type="entry name" value="PKS_mFAS_DH"/>
</dbReference>
<evidence type="ECO:0000256" key="48">
    <source>
        <dbReference type="ARBA" id="ARBA00049109"/>
    </source>
</evidence>
<evidence type="ECO:0000256" key="44">
    <source>
        <dbReference type="ARBA" id="ARBA00048691"/>
    </source>
</evidence>
<comment type="catalytic activity">
    <reaction evidence="32">
        <text>dodecanoyl-[ACP] + malonyl-[ACP] + H(+) = 3-oxotetradecanoyl-[ACP] + holo-[ACP] + CO2</text>
        <dbReference type="Rhea" id="RHEA:41884"/>
        <dbReference type="Rhea" id="RHEA-COMP:9623"/>
        <dbReference type="Rhea" id="RHEA-COMP:9644"/>
        <dbReference type="Rhea" id="RHEA-COMP:9645"/>
        <dbReference type="Rhea" id="RHEA-COMP:9685"/>
        <dbReference type="ChEBI" id="CHEBI:15378"/>
        <dbReference type="ChEBI" id="CHEBI:16526"/>
        <dbReference type="ChEBI" id="CHEBI:64479"/>
        <dbReference type="ChEBI" id="CHEBI:65264"/>
        <dbReference type="ChEBI" id="CHEBI:78449"/>
        <dbReference type="ChEBI" id="CHEBI:78473"/>
    </reaction>
    <physiologicalReaction direction="left-to-right" evidence="32">
        <dbReference type="Rhea" id="RHEA:41885"/>
    </physiologicalReaction>
</comment>
<evidence type="ECO:0000256" key="11">
    <source>
        <dbReference type="ARBA" id="ARBA00022799"/>
    </source>
</evidence>
<comment type="catalytic activity">
    <reaction evidence="52">
        <text>3-oxooctanoyl-[ACP] + NADPH + H(+) = (3R)-hydroxyoctanoyl-[ACP] + NADP(+)</text>
        <dbReference type="Rhea" id="RHEA:41840"/>
        <dbReference type="Rhea" id="RHEA-COMP:9633"/>
        <dbReference type="Rhea" id="RHEA-COMP:9634"/>
        <dbReference type="ChEBI" id="CHEBI:15378"/>
        <dbReference type="ChEBI" id="CHEBI:57783"/>
        <dbReference type="ChEBI" id="CHEBI:58349"/>
        <dbReference type="ChEBI" id="CHEBI:78460"/>
        <dbReference type="ChEBI" id="CHEBI:78461"/>
    </reaction>
    <physiologicalReaction direction="left-to-right" evidence="52">
        <dbReference type="Rhea" id="RHEA:41841"/>
    </physiologicalReaction>
</comment>
<evidence type="ECO:0000256" key="16">
    <source>
        <dbReference type="ARBA" id="ARBA00023351"/>
    </source>
</evidence>
<evidence type="ECO:0000256" key="47">
    <source>
        <dbReference type="ARBA" id="ARBA00049019"/>
    </source>
</evidence>
<evidence type="ECO:0000256" key="6">
    <source>
        <dbReference type="ARBA" id="ARBA00013191"/>
    </source>
</evidence>
<comment type="pathway">
    <text evidence="1">Lipid metabolism.</text>
</comment>
<dbReference type="EMBL" id="HBUF01057517">
    <property type="protein sequence ID" value="CAG6624554.1"/>
    <property type="molecule type" value="Transcribed_RNA"/>
</dbReference>
<dbReference type="EMBL" id="HBUF01057518">
    <property type="protein sequence ID" value="CAG6624558.1"/>
    <property type="molecule type" value="Transcribed_RNA"/>
</dbReference>
<dbReference type="InterPro" id="IPR016036">
    <property type="entry name" value="Malonyl_transacylase_ACP-bd"/>
</dbReference>
<dbReference type="CDD" id="cd05195">
    <property type="entry name" value="enoyl_red"/>
    <property type="match status" value="1"/>
</dbReference>
<comment type="catalytic activity">
    <reaction evidence="44">
        <text>holo-[ACP] + acetyl-CoA = acetyl-[ACP] + CoA</text>
        <dbReference type="Rhea" id="RHEA:41788"/>
        <dbReference type="Rhea" id="RHEA-COMP:9621"/>
        <dbReference type="Rhea" id="RHEA-COMP:9685"/>
        <dbReference type="ChEBI" id="CHEBI:57287"/>
        <dbReference type="ChEBI" id="CHEBI:57288"/>
        <dbReference type="ChEBI" id="CHEBI:64479"/>
        <dbReference type="ChEBI" id="CHEBI:78446"/>
        <dbReference type="EC" id="2.3.1.38"/>
    </reaction>
    <physiologicalReaction direction="left-to-right" evidence="44">
        <dbReference type="Rhea" id="RHEA:41789"/>
    </physiologicalReaction>
</comment>
<dbReference type="InterPro" id="IPR016039">
    <property type="entry name" value="Thiolase-like"/>
</dbReference>
<evidence type="ECO:0000256" key="4">
    <source>
        <dbReference type="ARBA" id="ARBA00012873"/>
    </source>
</evidence>
<keyword evidence="13" id="KW-0007">Acetylation</keyword>
<keyword evidence="9" id="KW-0597">Phosphoprotein</keyword>
<dbReference type="SUPFAM" id="SSF53474">
    <property type="entry name" value="alpha/beta-Hydrolases"/>
    <property type="match status" value="1"/>
</dbReference>
<dbReference type="EMBL" id="HBUF01306234">
    <property type="protein sequence ID" value="CAG6692229.1"/>
    <property type="molecule type" value="Transcribed_RNA"/>
</dbReference>
<evidence type="ECO:0000256" key="40">
    <source>
        <dbReference type="ARBA" id="ARBA00048420"/>
    </source>
</evidence>
<evidence type="ECO:0000313" key="61">
    <source>
        <dbReference type="EMBL" id="CAG6624562.1"/>
    </source>
</evidence>
<dbReference type="InterPro" id="IPR014030">
    <property type="entry name" value="Ketoacyl_synth_N"/>
</dbReference>
<evidence type="ECO:0000256" key="27">
    <source>
        <dbReference type="ARBA" id="ARBA00047394"/>
    </source>
</evidence>
<dbReference type="InterPro" id="IPR013968">
    <property type="entry name" value="PKS_KR"/>
</dbReference>
<dbReference type="InterPro" id="IPR036291">
    <property type="entry name" value="NAD(P)-bd_dom_sf"/>
</dbReference>
<comment type="catalytic activity">
    <reaction evidence="46">
        <text>3-oxotetradecanoyl-[ACP] + NADPH + H(+) = (3R)-hydroxytetradecanoyl-[ACP] + NADP(+)</text>
        <dbReference type="Rhea" id="RHEA:41888"/>
        <dbReference type="Rhea" id="RHEA-COMP:9645"/>
        <dbReference type="Rhea" id="RHEA-COMP:9646"/>
        <dbReference type="ChEBI" id="CHEBI:15378"/>
        <dbReference type="ChEBI" id="CHEBI:57783"/>
        <dbReference type="ChEBI" id="CHEBI:58349"/>
        <dbReference type="ChEBI" id="CHEBI:78473"/>
        <dbReference type="ChEBI" id="CHEBI:78474"/>
    </reaction>
    <physiologicalReaction direction="left-to-right" evidence="46">
        <dbReference type="Rhea" id="RHEA:41889"/>
    </physiologicalReaction>
</comment>
<comment type="catalytic activity">
    <reaction evidence="26">
        <text>3-oxooctadecanoyl-[ACP] + NADPH + H(+) = (3R)-hydroxyoctadecanoyl-[ACP] + NADP(+)</text>
        <dbReference type="Rhea" id="RHEA:41920"/>
        <dbReference type="Rhea" id="RHEA-COMP:9653"/>
        <dbReference type="Rhea" id="RHEA-COMP:9654"/>
        <dbReference type="ChEBI" id="CHEBI:15378"/>
        <dbReference type="ChEBI" id="CHEBI:57783"/>
        <dbReference type="ChEBI" id="CHEBI:58349"/>
        <dbReference type="ChEBI" id="CHEBI:78487"/>
        <dbReference type="ChEBI" id="CHEBI:78488"/>
    </reaction>
    <physiologicalReaction direction="left-to-right" evidence="26">
        <dbReference type="Rhea" id="RHEA:41921"/>
    </physiologicalReaction>
</comment>
<feature type="domain" description="Ketosynthase family 3 (KS3)" evidence="59">
    <location>
        <begin position="30"/>
        <end position="435"/>
    </location>
</feature>
<organism evidence="61">
    <name type="scientific">Cacopsylla melanoneura</name>
    <dbReference type="NCBI Taxonomy" id="428564"/>
    <lineage>
        <taxon>Eukaryota</taxon>
        <taxon>Metazoa</taxon>
        <taxon>Ecdysozoa</taxon>
        <taxon>Arthropoda</taxon>
        <taxon>Hexapoda</taxon>
        <taxon>Insecta</taxon>
        <taxon>Pterygota</taxon>
        <taxon>Neoptera</taxon>
        <taxon>Paraneoptera</taxon>
        <taxon>Hemiptera</taxon>
        <taxon>Sternorrhyncha</taxon>
        <taxon>Psylloidea</taxon>
        <taxon>Psyllidae</taxon>
        <taxon>Psyllinae</taxon>
        <taxon>Cacopsylla</taxon>
    </lineage>
</organism>
<comment type="catalytic activity">
    <reaction evidence="25">
        <text>acetyl-CoA + n malonyl-CoA + 2n NADPH + 2n H(+) = a long-chain fatty acid + (n+1) CoA + n CO2 + 2n NADP(+).</text>
        <dbReference type="EC" id="2.3.1.85"/>
    </reaction>
</comment>
<dbReference type="Pfam" id="PF02801">
    <property type="entry name" value="Ketoacyl-synt_C"/>
    <property type="match status" value="1"/>
</dbReference>
<dbReference type="Pfam" id="PF21089">
    <property type="entry name" value="PKS_DH_N"/>
    <property type="match status" value="1"/>
</dbReference>
<dbReference type="GO" id="GO:0141148">
    <property type="term" value="F:enoyl-[acyl-carrier-protein] reductase (NADPH) activity"/>
    <property type="evidence" value="ECO:0007669"/>
    <property type="project" value="UniProtKB-EC"/>
</dbReference>
<dbReference type="SMART" id="SM00827">
    <property type="entry name" value="PKS_AT"/>
    <property type="match status" value="1"/>
</dbReference>
<comment type="catalytic activity">
    <reaction evidence="33">
        <text>(2E)-hexadecenoyl-[ACP] + NADPH + H(+) = hexadecanoyl-[ACP] + NADP(+)</text>
        <dbReference type="Rhea" id="RHEA:41912"/>
        <dbReference type="Rhea" id="RHEA-COMP:9651"/>
        <dbReference type="Rhea" id="RHEA-COMP:9652"/>
        <dbReference type="ChEBI" id="CHEBI:15378"/>
        <dbReference type="ChEBI" id="CHEBI:57783"/>
        <dbReference type="ChEBI" id="CHEBI:58349"/>
        <dbReference type="ChEBI" id="CHEBI:78481"/>
        <dbReference type="ChEBI" id="CHEBI:78483"/>
    </reaction>
    <physiologicalReaction direction="left-to-right" evidence="33">
        <dbReference type="Rhea" id="RHEA:41913"/>
    </physiologicalReaction>
</comment>
<evidence type="ECO:0000256" key="12">
    <source>
        <dbReference type="ARBA" id="ARBA00022898"/>
    </source>
</evidence>
<evidence type="ECO:0000256" key="28">
    <source>
        <dbReference type="ARBA" id="ARBA00047400"/>
    </source>
</evidence>
<feature type="region of interest" description="Disordered" evidence="57">
    <location>
        <begin position="2097"/>
        <end position="2118"/>
    </location>
</feature>
<comment type="catalytic activity">
    <reaction evidence="40">
        <text>(2E)-octenoyl-[ACP] + NADPH + H(+) = octanoyl-[ACP] + NADP(+)</text>
        <dbReference type="Rhea" id="RHEA:41848"/>
        <dbReference type="Rhea" id="RHEA-COMP:9635"/>
        <dbReference type="Rhea" id="RHEA-COMP:9636"/>
        <dbReference type="ChEBI" id="CHEBI:15378"/>
        <dbReference type="ChEBI" id="CHEBI:57783"/>
        <dbReference type="ChEBI" id="CHEBI:58349"/>
        <dbReference type="ChEBI" id="CHEBI:78462"/>
        <dbReference type="ChEBI" id="CHEBI:78463"/>
    </reaction>
    <physiologicalReaction direction="left-to-right" evidence="40">
        <dbReference type="Rhea" id="RHEA:41849"/>
    </physiologicalReaction>
</comment>
<feature type="active site" description="Proton acceptor; for dehydratase activity" evidence="56">
    <location>
        <position position="907"/>
    </location>
</feature>
<evidence type="ECO:0000256" key="42">
    <source>
        <dbReference type="ARBA" id="ARBA00048571"/>
    </source>
</evidence>
<dbReference type="Pfam" id="PF21149">
    <property type="entry name" value="FAS_pseudo-KR"/>
    <property type="match status" value="1"/>
</dbReference>
<evidence type="ECO:0000256" key="55">
    <source>
        <dbReference type="ARBA" id="ARBA00049533"/>
    </source>
</evidence>
<dbReference type="UniPathway" id="UPA00094"/>
<comment type="catalytic activity">
    <reaction evidence="47">
        <text>(2E)-octadecenoyl-[ACP] + NADPH + H(+) = octadecanoyl-[ACP] + NADP(+)</text>
        <dbReference type="Rhea" id="RHEA:41928"/>
        <dbReference type="Rhea" id="RHEA-COMP:9655"/>
        <dbReference type="Rhea" id="RHEA-COMP:9656"/>
        <dbReference type="ChEBI" id="CHEBI:15378"/>
        <dbReference type="ChEBI" id="CHEBI:57783"/>
        <dbReference type="ChEBI" id="CHEBI:58349"/>
        <dbReference type="ChEBI" id="CHEBI:78489"/>
        <dbReference type="ChEBI" id="CHEBI:78495"/>
    </reaction>
    <physiologicalReaction direction="left-to-right" evidence="47">
        <dbReference type="Rhea" id="RHEA:41929"/>
    </physiologicalReaction>
</comment>
<comment type="catalytic activity">
    <reaction evidence="53">
        <text>butanoyl-[ACP] + malonyl-[ACP] + H(+) = 3-oxohexanoyl-[ACP] + holo-[ACP] + CO2</text>
        <dbReference type="Rhea" id="RHEA:41820"/>
        <dbReference type="Rhea" id="RHEA-COMP:9623"/>
        <dbReference type="Rhea" id="RHEA-COMP:9628"/>
        <dbReference type="Rhea" id="RHEA-COMP:9629"/>
        <dbReference type="Rhea" id="RHEA-COMP:9685"/>
        <dbReference type="ChEBI" id="CHEBI:15378"/>
        <dbReference type="ChEBI" id="CHEBI:16526"/>
        <dbReference type="ChEBI" id="CHEBI:64479"/>
        <dbReference type="ChEBI" id="CHEBI:78449"/>
        <dbReference type="ChEBI" id="CHEBI:78454"/>
        <dbReference type="ChEBI" id="CHEBI:78456"/>
    </reaction>
    <physiologicalReaction direction="left-to-right" evidence="53">
        <dbReference type="Rhea" id="RHEA:41821"/>
    </physiologicalReaction>
</comment>
<dbReference type="InterPro" id="IPR036736">
    <property type="entry name" value="ACP-like_sf"/>
</dbReference>
<keyword evidence="11" id="KW-0702">S-nitrosylation</keyword>
<evidence type="ECO:0000256" key="3">
    <source>
        <dbReference type="ARBA" id="ARBA00012480"/>
    </source>
</evidence>
<comment type="catalytic activity">
    <reaction evidence="50">
        <text>3-oxododecanoyl-[ACP] + NADPH + H(+) = (3R)-hydroxydodecanoyl-[ACP] + NADP(+)</text>
        <dbReference type="Rhea" id="RHEA:41872"/>
        <dbReference type="Rhea" id="RHEA-COMP:9641"/>
        <dbReference type="Rhea" id="RHEA-COMP:9642"/>
        <dbReference type="ChEBI" id="CHEBI:15378"/>
        <dbReference type="ChEBI" id="CHEBI:57783"/>
        <dbReference type="ChEBI" id="CHEBI:58349"/>
        <dbReference type="ChEBI" id="CHEBI:78469"/>
        <dbReference type="ChEBI" id="CHEBI:78470"/>
    </reaction>
    <physiologicalReaction direction="left-to-right" evidence="50">
        <dbReference type="Rhea" id="RHEA:41873"/>
    </physiologicalReaction>
</comment>
<dbReference type="Pfam" id="PF13602">
    <property type="entry name" value="ADH_zinc_N_2"/>
    <property type="match status" value="1"/>
</dbReference>
<evidence type="ECO:0000256" key="5">
    <source>
        <dbReference type="ARBA" id="ARBA00012948"/>
    </source>
</evidence>
<comment type="catalytic activity">
    <reaction evidence="18">
        <text>(3R)-hydroxydecanoyl-[ACP] = (2E)-decenoyl-[ACP] + H2O</text>
        <dbReference type="Rhea" id="RHEA:41860"/>
        <dbReference type="Rhea" id="RHEA-COMP:9638"/>
        <dbReference type="Rhea" id="RHEA-COMP:9639"/>
        <dbReference type="ChEBI" id="CHEBI:15377"/>
        <dbReference type="ChEBI" id="CHEBI:78466"/>
        <dbReference type="ChEBI" id="CHEBI:78467"/>
    </reaction>
    <physiologicalReaction direction="left-to-right" evidence="18">
        <dbReference type="Rhea" id="RHEA:41861"/>
    </physiologicalReaction>
</comment>
<dbReference type="InterPro" id="IPR020841">
    <property type="entry name" value="PKS_Beta-ketoAc_synthase_dom"/>
</dbReference>
<evidence type="ECO:0000256" key="18">
    <source>
        <dbReference type="ARBA" id="ARBA00023388"/>
    </source>
</evidence>
<dbReference type="EMBL" id="HBUF01306233">
    <property type="protein sequence ID" value="CAG6692226.1"/>
    <property type="molecule type" value="Transcribed_RNA"/>
</dbReference>
<evidence type="ECO:0000256" key="38">
    <source>
        <dbReference type="ARBA" id="ARBA00048281"/>
    </source>
</evidence>
<evidence type="ECO:0000256" key="46">
    <source>
        <dbReference type="ARBA" id="ARBA00048935"/>
    </source>
</evidence>
<comment type="catalytic activity">
    <reaction evidence="49">
        <text>(2E)-tetradecenoyl-[ACP] + NADPH + H(+) = tetradecanoyl-[ACP] + NADP(+)</text>
        <dbReference type="Rhea" id="RHEA:41896"/>
        <dbReference type="Rhea" id="RHEA-COMP:9647"/>
        <dbReference type="Rhea" id="RHEA-COMP:9648"/>
        <dbReference type="ChEBI" id="CHEBI:15378"/>
        <dbReference type="ChEBI" id="CHEBI:57783"/>
        <dbReference type="ChEBI" id="CHEBI:58349"/>
        <dbReference type="ChEBI" id="CHEBI:78475"/>
        <dbReference type="ChEBI" id="CHEBI:78477"/>
    </reaction>
    <physiologicalReaction direction="left-to-right" evidence="49">
        <dbReference type="Rhea" id="RHEA:41897"/>
    </physiologicalReaction>
</comment>
<dbReference type="SUPFAM" id="SSF47336">
    <property type="entry name" value="ACP-like"/>
    <property type="match status" value="1"/>
</dbReference>
<dbReference type="SUPFAM" id="SSF53901">
    <property type="entry name" value="Thiolase-like"/>
    <property type="match status" value="1"/>
</dbReference>
<evidence type="ECO:0000256" key="30">
    <source>
        <dbReference type="ARBA" id="ARBA00047451"/>
    </source>
</evidence>
<proteinExistence type="predicted"/>
<dbReference type="Gene3D" id="3.40.366.10">
    <property type="entry name" value="Malonyl-Coenzyme A Acyl Carrier Protein, domain 2"/>
    <property type="match status" value="1"/>
</dbReference>
<evidence type="ECO:0000256" key="56">
    <source>
        <dbReference type="PROSITE-ProRule" id="PRU01363"/>
    </source>
</evidence>
<dbReference type="Gene3D" id="3.90.180.10">
    <property type="entry name" value="Medium-chain alcohol dehydrogenases, catalytic domain"/>
    <property type="match status" value="1"/>
</dbReference>
<evidence type="ECO:0000256" key="54">
    <source>
        <dbReference type="ARBA" id="ARBA00049521"/>
    </source>
</evidence>
<dbReference type="SMART" id="SM00825">
    <property type="entry name" value="PKS_KS"/>
    <property type="match status" value="1"/>
</dbReference>
<evidence type="ECO:0000259" key="60">
    <source>
        <dbReference type="PROSITE" id="PS52019"/>
    </source>
</evidence>
<evidence type="ECO:0000256" key="29">
    <source>
        <dbReference type="ARBA" id="ARBA00047440"/>
    </source>
</evidence>
<feature type="active site" description="Proton donor; for dehydratase activity" evidence="56">
    <location>
        <position position="1060"/>
    </location>
</feature>
<evidence type="ECO:0000256" key="1">
    <source>
        <dbReference type="ARBA" id="ARBA00005189"/>
    </source>
</evidence>
<comment type="catalytic activity">
    <reaction evidence="20">
        <text>(3R)-hydroxytetradecanoyl-[ACP] = (2E)-tetradecenoyl-[ACP] + H2O</text>
        <dbReference type="Rhea" id="RHEA:41892"/>
        <dbReference type="Rhea" id="RHEA-COMP:9646"/>
        <dbReference type="Rhea" id="RHEA-COMP:9647"/>
        <dbReference type="ChEBI" id="CHEBI:15377"/>
        <dbReference type="ChEBI" id="CHEBI:78474"/>
        <dbReference type="ChEBI" id="CHEBI:78475"/>
    </reaction>
    <physiologicalReaction direction="left-to-right" evidence="20">
        <dbReference type="Rhea" id="RHEA:41893"/>
    </physiologicalReaction>
</comment>
<protein>
    <recommendedName>
        <fullName evidence="7">Fatty acid synthase</fullName>
        <ecNumber evidence="5">1.1.1.100</ecNumber>
        <ecNumber evidence="2">1.3.1.39</ecNumber>
        <ecNumber evidence="6">2.3.1.41</ecNumber>
        <ecNumber evidence="4">2.3.1.85</ecNumber>
        <ecNumber evidence="3">3.1.2.14</ecNumber>
    </recommendedName>
</protein>
<evidence type="ECO:0000256" key="20">
    <source>
        <dbReference type="ARBA" id="ARBA00023398"/>
    </source>
</evidence>
<comment type="catalytic activity">
    <reaction evidence="31">
        <text>(2E)-butenoyl-[ACP] + NADPH + H(+) = butanoyl-[ACP] + NADP(+)</text>
        <dbReference type="Rhea" id="RHEA:41812"/>
        <dbReference type="Rhea" id="RHEA-COMP:9627"/>
        <dbReference type="Rhea" id="RHEA-COMP:9628"/>
        <dbReference type="ChEBI" id="CHEBI:15378"/>
        <dbReference type="ChEBI" id="CHEBI:57783"/>
        <dbReference type="ChEBI" id="CHEBI:58349"/>
        <dbReference type="ChEBI" id="CHEBI:78453"/>
        <dbReference type="ChEBI" id="CHEBI:78454"/>
    </reaction>
    <physiologicalReaction direction="left-to-right" evidence="31">
        <dbReference type="Rhea" id="RHEA:41813"/>
    </physiologicalReaction>
</comment>
<comment type="catalytic activity">
    <reaction evidence="42">
        <text>3-oxohexanoyl-[ACP] + NADPH + H(+) = (3R)-hydroxyhexanoyl-[ACP] + NADP(+)</text>
        <dbReference type="Rhea" id="RHEA:41824"/>
        <dbReference type="Rhea" id="RHEA-COMP:9629"/>
        <dbReference type="Rhea" id="RHEA-COMP:9630"/>
        <dbReference type="ChEBI" id="CHEBI:15378"/>
        <dbReference type="ChEBI" id="CHEBI:57783"/>
        <dbReference type="ChEBI" id="CHEBI:58349"/>
        <dbReference type="ChEBI" id="CHEBI:78456"/>
        <dbReference type="ChEBI" id="CHEBI:78457"/>
    </reaction>
    <physiologicalReaction direction="left-to-right" evidence="42">
        <dbReference type="Rhea" id="RHEA:41825"/>
    </physiologicalReaction>
</comment>
<evidence type="ECO:0000256" key="2">
    <source>
        <dbReference type="ARBA" id="ARBA00012004"/>
    </source>
</evidence>
<comment type="catalytic activity">
    <reaction evidence="22">
        <text>(3R)-hydroxyhexadecanoyl-[ACP] = (2E)-hexadecenoyl-[ACP] + H2O</text>
        <dbReference type="Rhea" id="RHEA:41908"/>
        <dbReference type="Rhea" id="RHEA-COMP:9650"/>
        <dbReference type="Rhea" id="RHEA-COMP:9651"/>
        <dbReference type="ChEBI" id="CHEBI:15377"/>
        <dbReference type="ChEBI" id="CHEBI:78480"/>
        <dbReference type="ChEBI" id="CHEBI:78481"/>
    </reaction>
    <physiologicalReaction direction="left-to-right" evidence="22">
        <dbReference type="Rhea" id="RHEA:41909"/>
    </physiologicalReaction>
</comment>
<comment type="catalytic activity">
    <reaction evidence="34">
        <text>(2E)-hexenoyl-[ACP] + NADPH + H(+) = hexanoyl-[ACP] + NADP(+)</text>
        <dbReference type="Rhea" id="RHEA:41832"/>
        <dbReference type="Rhea" id="RHEA-COMP:9631"/>
        <dbReference type="Rhea" id="RHEA-COMP:9632"/>
        <dbReference type="ChEBI" id="CHEBI:15378"/>
        <dbReference type="ChEBI" id="CHEBI:57783"/>
        <dbReference type="ChEBI" id="CHEBI:58349"/>
        <dbReference type="ChEBI" id="CHEBI:78458"/>
        <dbReference type="ChEBI" id="CHEBI:78459"/>
    </reaction>
    <physiologicalReaction direction="left-to-right" evidence="34">
        <dbReference type="Rhea" id="RHEA:41833"/>
    </physiologicalReaction>
</comment>
<comment type="catalytic activity">
    <reaction evidence="48">
        <text>decanoyl-[ACP] + malonyl-[ACP] + H(+) = 3-oxododecanoyl-[ACP] + holo-[ACP] + CO2</text>
        <dbReference type="Rhea" id="RHEA:41868"/>
        <dbReference type="Rhea" id="RHEA-COMP:9623"/>
        <dbReference type="Rhea" id="RHEA-COMP:9640"/>
        <dbReference type="Rhea" id="RHEA-COMP:9641"/>
        <dbReference type="Rhea" id="RHEA-COMP:9685"/>
        <dbReference type="ChEBI" id="CHEBI:15378"/>
        <dbReference type="ChEBI" id="CHEBI:16526"/>
        <dbReference type="ChEBI" id="CHEBI:64479"/>
        <dbReference type="ChEBI" id="CHEBI:78449"/>
        <dbReference type="ChEBI" id="CHEBI:78468"/>
        <dbReference type="ChEBI" id="CHEBI:78469"/>
    </reaction>
    <physiologicalReaction direction="left-to-right" evidence="48">
        <dbReference type="Rhea" id="RHEA:41869"/>
    </physiologicalReaction>
</comment>
<dbReference type="GO" id="GO:0006633">
    <property type="term" value="P:fatty acid biosynthetic process"/>
    <property type="evidence" value="ECO:0007669"/>
    <property type="project" value="UniProtKB-UniPathway"/>
</dbReference>
<dbReference type="InterPro" id="IPR029058">
    <property type="entry name" value="AB_hydrolase_fold"/>
</dbReference>
<dbReference type="InterPro" id="IPR009081">
    <property type="entry name" value="PP-bd_ACP"/>
</dbReference>
<dbReference type="Pfam" id="PF00109">
    <property type="entry name" value="ketoacyl-synt"/>
    <property type="match status" value="1"/>
</dbReference>
<dbReference type="InterPro" id="IPR032821">
    <property type="entry name" value="PKS_assoc"/>
</dbReference>
<dbReference type="InterPro" id="IPR016035">
    <property type="entry name" value="Acyl_Trfase/lysoPLipase"/>
</dbReference>
<keyword evidence="12" id="KW-0663">Pyridoxal phosphate</keyword>
<evidence type="ECO:0000256" key="8">
    <source>
        <dbReference type="ARBA" id="ARBA00022450"/>
    </source>
</evidence>
<accession>A0A8D8Q2Z3</accession>
<dbReference type="Gene3D" id="3.40.50.720">
    <property type="entry name" value="NAD(P)-binding Rossmann-like Domain"/>
    <property type="match status" value="1"/>
</dbReference>
<dbReference type="InterPro" id="IPR001227">
    <property type="entry name" value="Ac_transferase_dom_sf"/>
</dbReference>
<evidence type="ECO:0000256" key="32">
    <source>
        <dbReference type="ARBA" id="ARBA00047578"/>
    </source>
</evidence>
<dbReference type="EMBL" id="HBUF01341713">
    <property type="protein sequence ID" value="CAG6704511.1"/>
    <property type="molecule type" value="Transcribed_RNA"/>
</dbReference>
<comment type="catalytic activity">
    <reaction evidence="29">
        <text>3-oxodecanoyl-[ACP] + NADPH + H(+) = (3R)-hydroxydecanoyl-[ACP] + NADP(+)</text>
        <dbReference type="Rhea" id="RHEA:41856"/>
        <dbReference type="Rhea" id="RHEA-COMP:9637"/>
        <dbReference type="Rhea" id="RHEA-COMP:9638"/>
        <dbReference type="ChEBI" id="CHEBI:15378"/>
        <dbReference type="ChEBI" id="CHEBI:57783"/>
        <dbReference type="ChEBI" id="CHEBI:58349"/>
        <dbReference type="ChEBI" id="CHEBI:78464"/>
        <dbReference type="ChEBI" id="CHEBI:78466"/>
    </reaction>
    <physiologicalReaction direction="left-to-right" evidence="29">
        <dbReference type="Rhea" id="RHEA:41857"/>
    </physiologicalReaction>
</comment>
<feature type="domain" description="PKS/mFAS DH" evidence="60">
    <location>
        <begin position="870"/>
        <end position="1137"/>
    </location>
</feature>
<dbReference type="CDD" id="cd00833">
    <property type="entry name" value="PKS"/>
    <property type="match status" value="1"/>
</dbReference>
<dbReference type="Pfam" id="PF00698">
    <property type="entry name" value="Acyl_transf_1"/>
    <property type="match status" value="1"/>
</dbReference>
<evidence type="ECO:0000256" key="37">
    <source>
        <dbReference type="ARBA" id="ARBA00048051"/>
    </source>
</evidence>
<dbReference type="SUPFAM" id="SSF52151">
    <property type="entry name" value="FabD/lysophospholipase-like"/>
    <property type="match status" value="1"/>
</dbReference>
<evidence type="ECO:0000256" key="26">
    <source>
        <dbReference type="ARBA" id="ARBA00047300"/>
    </source>
</evidence>
<dbReference type="GO" id="GO:0004312">
    <property type="term" value="F:fatty acid synthase activity"/>
    <property type="evidence" value="ECO:0007669"/>
    <property type="project" value="UniProtKB-EC"/>
</dbReference>
<dbReference type="InterPro" id="IPR014031">
    <property type="entry name" value="Ketoacyl_synth_C"/>
</dbReference>
<dbReference type="PROSITE" id="PS52019">
    <property type="entry name" value="PKS_MFAS_DH"/>
    <property type="match status" value="1"/>
</dbReference>
<evidence type="ECO:0000256" key="25">
    <source>
        <dbReference type="ARBA" id="ARBA00044883"/>
    </source>
</evidence>
<dbReference type="SMART" id="SM00822">
    <property type="entry name" value="PKS_KR"/>
    <property type="match status" value="1"/>
</dbReference>
<dbReference type="InterPro" id="IPR020843">
    <property type="entry name" value="ER"/>
</dbReference>
<comment type="catalytic activity">
    <reaction evidence="43">
        <text>a 2,3-saturated acyl-[ACP] + NADP(+) = a (2E)-enoyl-[ACP] + NADPH + H(+)</text>
        <dbReference type="Rhea" id="RHEA:22564"/>
        <dbReference type="Rhea" id="RHEA-COMP:9925"/>
        <dbReference type="Rhea" id="RHEA-COMP:9926"/>
        <dbReference type="ChEBI" id="CHEBI:15378"/>
        <dbReference type="ChEBI" id="CHEBI:57783"/>
        <dbReference type="ChEBI" id="CHEBI:58349"/>
        <dbReference type="ChEBI" id="CHEBI:78784"/>
        <dbReference type="ChEBI" id="CHEBI:78785"/>
        <dbReference type="EC" id="1.3.1.39"/>
    </reaction>
    <physiologicalReaction direction="right-to-left" evidence="43">
        <dbReference type="Rhea" id="RHEA:22566"/>
    </physiologicalReaction>
</comment>
<dbReference type="Pfam" id="PF00975">
    <property type="entry name" value="Thioesterase"/>
    <property type="match status" value="1"/>
</dbReference>
<dbReference type="EMBL" id="HBUF01057519">
    <property type="protein sequence ID" value="CAG6624562.1"/>
    <property type="molecule type" value="Transcribed_RNA"/>
</dbReference>
<dbReference type="Pfam" id="PF08659">
    <property type="entry name" value="KR"/>
    <property type="match status" value="1"/>
</dbReference>
<dbReference type="SMART" id="SM00829">
    <property type="entry name" value="PKS_ER"/>
    <property type="match status" value="1"/>
</dbReference>
<dbReference type="InterPro" id="IPR057326">
    <property type="entry name" value="KR_dom"/>
</dbReference>
<dbReference type="PANTHER" id="PTHR43775:SF23">
    <property type="entry name" value="FATTY ACID SYNTHASE 3"/>
    <property type="match status" value="1"/>
</dbReference>
<dbReference type="EC" id="1.1.1.100" evidence="5"/>
<dbReference type="InterPro" id="IPR011032">
    <property type="entry name" value="GroES-like_sf"/>
</dbReference>
<dbReference type="EC" id="3.1.2.14" evidence="3"/>
<evidence type="ECO:0000256" key="24">
    <source>
        <dbReference type="ARBA" id="ARBA00023442"/>
    </source>
</evidence>
<dbReference type="PROSITE" id="PS50075">
    <property type="entry name" value="CARRIER"/>
    <property type="match status" value="1"/>
</dbReference>
<dbReference type="SUPFAM" id="SSF51735">
    <property type="entry name" value="NAD(P)-binding Rossmann-fold domains"/>
    <property type="match status" value="2"/>
</dbReference>
<dbReference type="GO" id="GO:0004316">
    <property type="term" value="F:3-oxoacyl-[acyl-carrier-protein] reductase (NADPH) activity"/>
    <property type="evidence" value="ECO:0007669"/>
    <property type="project" value="UniProtKB-EC"/>
</dbReference>
<comment type="catalytic activity">
    <reaction evidence="23">
        <text>(3R)-hydroxybutanoyl-[ACP] = (2E)-butenoyl-[ACP] + H2O</text>
        <dbReference type="Rhea" id="RHEA:41808"/>
        <dbReference type="Rhea" id="RHEA-COMP:9626"/>
        <dbReference type="Rhea" id="RHEA-COMP:9627"/>
        <dbReference type="ChEBI" id="CHEBI:15377"/>
        <dbReference type="ChEBI" id="CHEBI:78451"/>
        <dbReference type="ChEBI" id="CHEBI:78453"/>
    </reaction>
    <physiologicalReaction direction="left-to-right" evidence="23">
        <dbReference type="Rhea" id="RHEA:41809"/>
    </physiologicalReaction>
</comment>
<evidence type="ECO:0000256" key="14">
    <source>
        <dbReference type="ARBA" id="ARBA00023268"/>
    </source>
</evidence>
<feature type="region of interest" description="N-terminal hotdog fold" evidence="56">
    <location>
        <begin position="870"/>
        <end position="996"/>
    </location>
</feature>
<comment type="function">
    <text evidence="24">Fatty acid synthetase is a multifunctional enzyme that catalyzes the de novo biosynthesis of long-chain saturated fatty acids starting from acetyl-CoA and malonyl-CoA in the presence of NADPH. This multifunctional protein contains 7 catalytic activities and a site for the binding of the prosthetic group 4'-phosphopantetheine of the acyl carrier protein ([ACP]) domain.</text>
</comment>
<feature type="region of interest" description="C-terminal hotdog fold" evidence="56">
    <location>
        <begin position="1011"/>
        <end position="1137"/>
    </location>
</feature>
<name>A0A8D8Q2Z3_9HEMI</name>
<comment type="catalytic activity">
    <reaction evidence="36">
        <text>acetyl-[ACP] + malonyl-[ACP] + H(+) = 3-oxobutanoyl-[ACP] + holo-[ACP] + CO2</text>
        <dbReference type="Rhea" id="RHEA:41800"/>
        <dbReference type="Rhea" id="RHEA-COMP:9621"/>
        <dbReference type="Rhea" id="RHEA-COMP:9623"/>
        <dbReference type="Rhea" id="RHEA-COMP:9625"/>
        <dbReference type="Rhea" id="RHEA-COMP:9685"/>
        <dbReference type="ChEBI" id="CHEBI:15378"/>
        <dbReference type="ChEBI" id="CHEBI:16526"/>
        <dbReference type="ChEBI" id="CHEBI:64479"/>
        <dbReference type="ChEBI" id="CHEBI:78446"/>
        <dbReference type="ChEBI" id="CHEBI:78449"/>
        <dbReference type="ChEBI" id="CHEBI:78450"/>
    </reaction>
    <physiologicalReaction direction="left-to-right" evidence="36">
        <dbReference type="Rhea" id="RHEA:41801"/>
    </physiologicalReaction>
</comment>
<dbReference type="SMART" id="SM00823">
    <property type="entry name" value="PKS_PP"/>
    <property type="match status" value="1"/>
</dbReference>
<comment type="catalytic activity">
    <reaction evidence="45">
        <text>hexadecanoyl-[ACP] + H2O = hexadecanoate + holo-[ACP] + H(+)</text>
        <dbReference type="Rhea" id="RHEA:41932"/>
        <dbReference type="Rhea" id="RHEA-COMP:9652"/>
        <dbReference type="Rhea" id="RHEA-COMP:9685"/>
        <dbReference type="ChEBI" id="CHEBI:7896"/>
        <dbReference type="ChEBI" id="CHEBI:15377"/>
        <dbReference type="ChEBI" id="CHEBI:15378"/>
        <dbReference type="ChEBI" id="CHEBI:64479"/>
        <dbReference type="ChEBI" id="CHEBI:78483"/>
        <dbReference type="EC" id="3.1.2.14"/>
    </reaction>
    <physiologicalReaction direction="left-to-right" evidence="45">
        <dbReference type="Rhea" id="RHEA:41933"/>
    </physiologicalReaction>
</comment>
<evidence type="ECO:0000256" key="50">
    <source>
        <dbReference type="ARBA" id="ARBA00049263"/>
    </source>
</evidence>
<dbReference type="Pfam" id="PF00550">
    <property type="entry name" value="PP-binding"/>
    <property type="match status" value="1"/>
</dbReference>
<keyword evidence="10" id="KW-0808">Transferase</keyword>
<evidence type="ECO:0000256" key="19">
    <source>
        <dbReference type="ARBA" id="ARBA00023394"/>
    </source>
</evidence>
<dbReference type="PANTHER" id="PTHR43775">
    <property type="entry name" value="FATTY ACID SYNTHASE"/>
    <property type="match status" value="1"/>
</dbReference>
<dbReference type="EMBL" id="HBUF01057515">
    <property type="protein sequence ID" value="CAG6624546.1"/>
    <property type="molecule type" value="Transcribed_RNA"/>
</dbReference>
<comment type="catalytic activity">
    <reaction evidence="54">
        <text>(2E)-decenoyl-[ACP] + NADPH + H(+) = decanoyl-[ACP] + NADP(+)</text>
        <dbReference type="Rhea" id="RHEA:41864"/>
        <dbReference type="Rhea" id="RHEA-COMP:9639"/>
        <dbReference type="Rhea" id="RHEA-COMP:9640"/>
        <dbReference type="ChEBI" id="CHEBI:15378"/>
        <dbReference type="ChEBI" id="CHEBI:57783"/>
        <dbReference type="ChEBI" id="CHEBI:58349"/>
        <dbReference type="ChEBI" id="CHEBI:78467"/>
        <dbReference type="ChEBI" id="CHEBI:78468"/>
    </reaction>
    <physiologicalReaction direction="left-to-right" evidence="54">
        <dbReference type="Rhea" id="RHEA:41865"/>
    </physiologicalReaction>
</comment>
<dbReference type="GO" id="GO:0019171">
    <property type="term" value="F:(3R)-hydroxyacyl-[acyl-carrier-protein] dehydratase activity"/>
    <property type="evidence" value="ECO:0007669"/>
    <property type="project" value="UniProtKB-EC"/>
</dbReference>
<reference evidence="61" key="1">
    <citation type="submission" date="2021-05" db="EMBL/GenBank/DDBJ databases">
        <authorList>
            <person name="Alioto T."/>
            <person name="Alioto T."/>
            <person name="Gomez Garrido J."/>
        </authorList>
    </citation>
    <scope>NUCLEOTIDE SEQUENCE</scope>
</reference>
<dbReference type="InterPro" id="IPR018201">
    <property type="entry name" value="Ketoacyl_synth_AS"/>
</dbReference>
<evidence type="ECO:0000256" key="53">
    <source>
        <dbReference type="ARBA" id="ARBA00049449"/>
    </source>
</evidence>
<comment type="catalytic activity">
    <reaction evidence="38">
        <text>(2E)-dodecenoyl-[ACP] + NADPH + H(+) = dodecanoyl-[ACP] + NADP(+)</text>
        <dbReference type="Rhea" id="RHEA:41880"/>
        <dbReference type="Rhea" id="RHEA-COMP:9643"/>
        <dbReference type="Rhea" id="RHEA-COMP:9644"/>
        <dbReference type="ChEBI" id="CHEBI:15378"/>
        <dbReference type="ChEBI" id="CHEBI:57783"/>
        <dbReference type="ChEBI" id="CHEBI:58349"/>
        <dbReference type="ChEBI" id="CHEBI:65264"/>
        <dbReference type="ChEBI" id="CHEBI:78472"/>
    </reaction>
    <physiologicalReaction direction="left-to-right" evidence="38">
        <dbReference type="Rhea" id="RHEA:41881"/>
    </physiologicalReaction>
</comment>
<comment type="catalytic activity">
    <reaction evidence="15">
        <text>(3R)-hydroxyoctanoyl-[ACP] = (2E)-octenoyl-[ACP] + H2O</text>
        <dbReference type="Rhea" id="RHEA:41844"/>
        <dbReference type="Rhea" id="RHEA-COMP:9634"/>
        <dbReference type="Rhea" id="RHEA-COMP:9635"/>
        <dbReference type="ChEBI" id="CHEBI:15377"/>
        <dbReference type="ChEBI" id="CHEBI:78461"/>
        <dbReference type="ChEBI" id="CHEBI:78462"/>
    </reaction>
    <physiologicalReaction direction="left-to-right" evidence="15">
        <dbReference type="Rhea" id="RHEA:41845"/>
    </physiologicalReaction>
</comment>
<dbReference type="GO" id="GO:0004313">
    <property type="term" value="F:[acyl-carrier-protein] S-acetyltransferase activity"/>
    <property type="evidence" value="ECO:0007669"/>
    <property type="project" value="UniProtKB-EC"/>
</dbReference>
<sequence>MAPEATTTVKLSSKELALKAGRRLAMADPGDEICITGIAGVFPDSHDVRDFGEKLNNKVDLISDDDRRWKLEHPEIPQRTGKLYEVNRFDAAFFGVHFKQAHTMDPMCRIILEKTYEAVIDAGINPKSLRGSKTGVFIGACFSESEKTWFYEKLQINGFGITGCSRAMLANRVSYWLGVNGPSYTVDSACSSSLYALEHAYKSIRDGHCDAAFVGGCNLCLHPYVSLQFARLGVLSPDGRCKSFDEAANGYCRSEAVCIMLLQKQKDSKRIYARVVHAKTNCDGYKEQGITYPSGQLQQRLLEDFYEECEVDPKKLAWVEAHGTGTKVGDPEEVQALENVFCPGRDSPLLIGSVKSNIGHSEPASGVCSVTKVILSMENGFIPPNINFKSPRKDIPSFHNGKIRVVTEKQPWDGGLVGINSFGFGGANCHVLLESNPKLKSNNGLPSDDLPRLVCASGRTEEAVEVMLNDLESRPLDVEFVRLFHDIHNEDIAGHVYRGYTILSKKPNNLVRSITHFSGETRPIWFVFSGMGSQWTGMGADLMRIPAFAAAIEKCHNVLKPKGVDVKRIITENNPKIFDNIFNSFVGIAAIQIGLVDVLQTLNIVPDHIIGHSVGELGCAYADGCFTIEQTILAAYYRGLASIETEFIRGSMAAIGLGYKDIRSRCPPEIEIACHNGPDSSTISGPEEAVKRFVGELQADNIFAKTVNVSNIAYHSRYIANAGPKLLKYLKQVIPNPKPRSPKWLSTSNPESSWNTNIAKYSSPEYHTNNLLSPVLFEETSKHIQRNAITVEIAPHGLLQAILKRSLPKGVTNVPLTQKDNVKGELFLLQALGRLFEAGVQPHLANIYPKVEFPVSRGTPMIAPLVRWEHSEDWYVTTYRMQEKLKSGERAVTVSLKDDDMEFVSGHVIDGRNLFPATGYLQMAWETVSLMRGELYTEVPVVFENVKFMRATNVPKDGTIEFVVMVQKGTGNFEIVEGGAAIVTGTVRIPNDVKEELVTIPEQYRIPKTENIELQSRDIYKELRLRGYHYKGLFRSLNVADASGTQGRIRWHNNWVAFMDNMLQLQILQYDTRGLFVPTSLQRLVIDVSEHINLLSTLDEENPEYPVFMYKEVEMIKSGGVEIRGLKASAIPRKKLLGEPVLEKYQFIANEGLKNIDLAETVRICAHIAFENIPNIKVKTLELLDTATPQDTTLLSPIFSTLLGDLPLIQAEVNLSSPSDNPLLEDIPSTVTVEDKKLPSDQSCLLAAAHELLSRSEILVNLLNAVKEGGFIISREKVDTEVIVPEDTVVAYIGVLENEKIVLLKKTVKAVVDLSPIIIKISSAEFDWMPILQKALTAEETSAKQKIILLAQDEPLSGIVGFFNCIRKENGGERTRCFEILDKAAPPFDLENPFYKNQIEKDLAVNIYKNGQWGSYRHSILKSTKYVEANHAFINSLVRGDMSSLTWEQGPIDVKSWKPHERDTAQLGLAQIYCASINFRDIMLTTAKLAPEVIEQRRLYQHCVIGFEFSGRLRDTGKRIMGMTSGRSLSNCCEIDLQLCWEIPDEWSLEEAATVPVVYATAVYAMFVCGQMKRGESILIHAGSGGVGQAAIYLAKFMNAEIFTTVGTPEKREFIKKTFPFIKEENIGNSRDTSFEQLVMKRTKGKGVDLVLNSLAEEKLLASTRCLAHGGRFLEIGKFDLAQNNPLGMEMFLKETSFHGVMLDNFFFAEREWKLSLVKSLQKAIDAGAVFPLNRTVFPEDKVEDAFRYMAAGKHVGKVIIKIRDEEKEKVVYPTSRPLLAVPRHYCNENKTYIICGGLGGFGLELADWLVLRGARKLVLTSRTGLKNGYQALRIKIWKTYNCQVLISTDDITTEEGVRNLLITANNLGPVDGIFNLAVVLKDALFENQTPEDFVASLGPKAHATQYFDKLSRTLCPSLSQFVVFSSVSCGRGNAGQTNYGMSNSIMERICEARRAEGLPGLAVEWGAIGEVGLVADMAEDNLEVVIGGTLQQRISNCLECMNEFLIQSEPIVASMVVAEKKSGSGGATNIVDAVINILGLRDLKTVSLHSTLAELGMDSMMAVEIKQTLEREFEVFLTPQDIRSLTFAKLQEISESFDSNDKSGPTKTDGSGAPTQIGVEDIPNFGIQYLMRTVGDERLAGKPVLRLPSLKGNGSTDEDAVGNNNTVFMIPGIEGVASVLEPLARNINAQVLAFQFDYANPPDTIPGLADSILPHFQKRLVHGTEEIKLVGFSFGGLVALEIALKLQALGRRCHLYLIDSAPEFIRLLAQISLKRDEKTEEDEVQNVTILRLIELIAPQDTQEVLNTLRKQPNWDAKLDYFLSIMPEKEDTHSKSYQRNLANSGYIRVLSILKYKDPKFKSFDGAITLIRPSEQALTTGEDYGLGQLTKKTVKVHFVDGNHFTVLENLKTAQLIMEEDSTDFKDSLFTQDNSEDKLLGGVK</sequence>
<dbReference type="EMBL" id="HBUF01057516">
    <property type="protein sequence ID" value="CAG6624550.1"/>
    <property type="molecule type" value="Transcribed_RNA"/>
</dbReference>
<dbReference type="InterPro" id="IPR020806">
    <property type="entry name" value="PKS_PP-bd"/>
</dbReference>
<evidence type="ECO:0000259" key="58">
    <source>
        <dbReference type="PROSITE" id="PS50075"/>
    </source>
</evidence>
<dbReference type="EC" id="1.3.1.39" evidence="2"/>
<evidence type="ECO:0000256" key="10">
    <source>
        <dbReference type="ARBA" id="ARBA00022679"/>
    </source>
</evidence>
<comment type="catalytic activity">
    <reaction evidence="30">
        <text>tetradecanoyl-[ACP] + malonyl-[ACP] + H(+) = 3-oxohexadecanoyl-[ACP] + holo-[ACP] + CO2</text>
        <dbReference type="Rhea" id="RHEA:41900"/>
        <dbReference type="Rhea" id="RHEA-COMP:9623"/>
        <dbReference type="Rhea" id="RHEA-COMP:9648"/>
        <dbReference type="Rhea" id="RHEA-COMP:9649"/>
        <dbReference type="Rhea" id="RHEA-COMP:9685"/>
        <dbReference type="ChEBI" id="CHEBI:15378"/>
        <dbReference type="ChEBI" id="CHEBI:16526"/>
        <dbReference type="ChEBI" id="CHEBI:64479"/>
        <dbReference type="ChEBI" id="CHEBI:78449"/>
        <dbReference type="ChEBI" id="CHEBI:78477"/>
        <dbReference type="ChEBI" id="CHEBI:78478"/>
    </reaction>
    <physiologicalReaction direction="left-to-right" evidence="30">
        <dbReference type="Rhea" id="RHEA:41901"/>
    </physiologicalReaction>
</comment>
<evidence type="ECO:0000256" key="23">
    <source>
        <dbReference type="ARBA" id="ARBA00023402"/>
    </source>
</evidence>
<evidence type="ECO:0000256" key="34">
    <source>
        <dbReference type="ARBA" id="ARBA00047897"/>
    </source>
</evidence>
<evidence type="ECO:0000256" key="35">
    <source>
        <dbReference type="ARBA" id="ARBA00047953"/>
    </source>
</evidence>
<keyword evidence="14" id="KW-0511">Multifunctional enzyme</keyword>
<evidence type="ECO:0000256" key="49">
    <source>
        <dbReference type="ARBA" id="ARBA00049171"/>
    </source>
</evidence>
<dbReference type="Pfam" id="PF16197">
    <property type="entry name" value="KAsynt_C_assoc"/>
    <property type="match status" value="1"/>
</dbReference>
<comment type="catalytic activity">
    <reaction evidence="51">
        <text>3-oxohexadecanoyl-[ACP] + NADPH + H(+) = (3R)-hydroxyhexadecanoyl-[ACP] + NADP(+)</text>
        <dbReference type="Rhea" id="RHEA:41904"/>
        <dbReference type="Rhea" id="RHEA-COMP:9649"/>
        <dbReference type="Rhea" id="RHEA-COMP:9650"/>
        <dbReference type="ChEBI" id="CHEBI:15378"/>
        <dbReference type="ChEBI" id="CHEBI:57783"/>
        <dbReference type="ChEBI" id="CHEBI:58349"/>
        <dbReference type="ChEBI" id="CHEBI:78478"/>
        <dbReference type="ChEBI" id="CHEBI:78480"/>
    </reaction>
    <physiologicalReaction direction="left-to-right" evidence="51">
        <dbReference type="Rhea" id="RHEA:41905"/>
    </physiologicalReaction>
</comment>
<evidence type="ECO:0000256" key="41">
    <source>
        <dbReference type="ARBA" id="ARBA00048506"/>
    </source>
</evidence>
<evidence type="ECO:0000256" key="7">
    <source>
        <dbReference type="ARBA" id="ARBA00018769"/>
    </source>
</evidence>
<dbReference type="FunFam" id="3.40.50.720:FF:000209">
    <property type="entry name" value="Polyketide synthase Pks12"/>
    <property type="match status" value="1"/>
</dbReference>
<dbReference type="InterPro" id="IPR001031">
    <property type="entry name" value="Thioesterase"/>
</dbReference>
<dbReference type="InterPro" id="IPR042104">
    <property type="entry name" value="PKS_dehydratase_sf"/>
</dbReference>
<dbReference type="SUPFAM" id="SSF55048">
    <property type="entry name" value="Probable ACP-binding domain of malonyl-CoA ACP transacylase"/>
    <property type="match status" value="1"/>
</dbReference>
<evidence type="ECO:0000256" key="43">
    <source>
        <dbReference type="ARBA" id="ARBA00048650"/>
    </source>
</evidence>
<dbReference type="SUPFAM" id="SSF50129">
    <property type="entry name" value="GroES-like"/>
    <property type="match status" value="1"/>
</dbReference>
<dbReference type="EC" id="2.3.1.85" evidence="4"/>
<evidence type="ECO:0000256" key="21">
    <source>
        <dbReference type="ARBA" id="ARBA00023399"/>
    </source>
</evidence>
<comment type="catalytic activity">
    <reaction evidence="55">
        <text>octanoyl-[ACP] + malonyl-[ACP] + H(+) = 3-oxodecanoyl-[ACP] + holo-[ACP] + CO2</text>
        <dbReference type="Rhea" id="RHEA:41852"/>
        <dbReference type="Rhea" id="RHEA-COMP:9623"/>
        <dbReference type="Rhea" id="RHEA-COMP:9636"/>
        <dbReference type="Rhea" id="RHEA-COMP:9637"/>
        <dbReference type="Rhea" id="RHEA-COMP:9685"/>
        <dbReference type="ChEBI" id="CHEBI:15378"/>
        <dbReference type="ChEBI" id="CHEBI:16526"/>
        <dbReference type="ChEBI" id="CHEBI:64479"/>
        <dbReference type="ChEBI" id="CHEBI:78449"/>
        <dbReference type="ChEBI" id="CHEBI:78463"/>
        <dbReference type="ChEBI" id="CHEBI:78464"/>
    </reaction>
    <physiologicalReaction direction="left-to-right" evidence="55">
        <dbReference type="Rhea" id="RHEA:41853"/>
    </physiologicalReaction>
</comment>
<evidence type="ECO:0000259" key="59">
    <source>
        <dbReference type="PROSITE" id="PS52004"/>
    </source>
</evidence>
<dbReference type="PROSITE" id="PS52004">
    <property type="entry name" value="KS3_2"/>
    <property type="match status" value="1"/>
</dbReference>
<feature type="domain" description="Carrier" evidence="58">
    <location>
        <begin position="2025"/>
        <end position="2102"/>
    </location>
</feature>
<evidence type="ECO:0000256" key="9">
    <source>
        <dbReference type="ARBA" id="ARBA00022553"/>
    </source>
</evidence>
<feature type="compositionally biased region" description="Polar residues" evidence="57">
    <location>
        <begin position="2097"/>
        <end position="2110"/>
    </location>
</feature>
<dbReference type="InterPro" id="IPR014043">
    <property type="entry name" value="Acyl_transferase_dom"/>
</dbReference>
<evidence type="ECO:0000256" key="15">
    <source>
        <dbReference type="ARBA" id="ARBA00023332"/>
    </source>
</evidence>
<dbReference type="Gene3D" id="3.40.47.10">
    <property type="match status" value="1"/>
</dbReference>
<comment type="catalytic activity">
    <reaction evidence="17">
        <text>(3R)-hydroxyhexanoyl-[ACP] = (2E)-hexenoyl-[ACP] + H2O</text>
        <dbReference type="Rhea" id="RHEA:41828"/>
        <dbReference type="Rhea" id="RHEA-COMP:9630"/>
        <dbReference type="Rhea" id="RHEA-COMP:9631"/>
        <dbReference type="ChEBI" id="CHEBI:15377"/>
        <dbReference type="ChEBI" id="CHEBI:78457"/>
        <dbReference type="ChEBI" id="CHEBI:78458"/>
    </reaction>
    <physiologicalReaction direction="left-to-right" evidence="17">
        <dbReference type="Rhea" id="RHEA:41829"/>
    </physiologicalReaction>
</comment>
<evidence type="ECO:0000256" key="17">
    <source>
        <dbReference type="ARBA" id="ARBA00023373"/>
    </source>
</evidence>
<evidence type="ECO:0000256" key="22">
    <source>
        <dbReference type="ARBA" id="ARBA00023401"/>
    </source>
</evidence>
<evidence type="ECO:0000256" key="52">
    <source>
        <dbReference type="ARBA" id="ARBA00049422"/>
    </source>
</evidence>
<dbReference type="CDD" id="cd08954">
    <property type="entry name" value="KR_1_FAS_SDR_x"/>
    <property type="match status" value="1"/>
</dbReference>
<evidence type="ECO:0000256" key="45">
    <source>
        <dbReference type="ARBA" id="ARBA00048704"/>
    </source>
</evidence>
<evidence type="ECO:0000256" key="13">
    <source>
        <dbReference type="ARBA" id="ARBA00022990"/>
    </source>
</evidence>
<dbReference type="InterPro" id="IPR049552">
    <property type="entry name" value="PKS_DH_N"/>
</dbReference>
<dbReference type="Gene3D" id="1.10.1200.10">
    <property type="entry name" value="ACP-like"/>
    <property type="match status" value="1"/>
</dbReference>
<dbReference type="GO" id="GO:0004315">
    <property type="term" value="F:3-oxoacyl-[acyl-carrier-protein] synthase activity"/>
    <property type="evidence" value="ECO:0007669"/>
    <property type="project" value="UniProtKB-EC"/>
</dbReference>
<evidence type="ECO:0000256" key="36">
    <source>
        <dbReference type="ARBA" id="ARBA00047961"/>
    </source>
</evidence>
<dbReference type="InterPro" id="IPR049391">
    <property type="entry name" value="FAS_pseudo-KR"/>
</dbReference>
<evidence type="ECO:0000256" key="31">
    <source>
        <dbReference type="ARBA" id="ARBA00047500"/>
    </source>
</evidence>
<evidence type="ECO:0000256" key="57">
    <source>
        <dbReference type="SAM" id="MobiDB-lite"/>
    </source>
</evidence>
<dbReference type="Gene3D" id="3.40.50.1820">
    <property type="entry name" value="alpha/beta hydrolase"/>
    <property type="match status" value="1"/>
</dbReference>
<comment type="catalytic activity">
    <reaction evidence="35">
        <text>3-oxobutanoyl-[ACP] + NADPH + H(+) = (3R)-hydroxybutanoyl-[ACP] + NADP(+)</text>
        <dbReference type="Rhea" id="RHEA:41804"/>
        <dbReference type="Rhea" id="RHEA-COMP:9625"/>
        <dbReference type="Rhea" id="RHEA-COMP:9626"/>
        <dbReference type="ChEBI" id="CHEBI:15378"/>
        <dbReference type="ChEBI" id="CHEBI:57783"/>
        <dbReference type="ChEBI" id="CHEBI:58349"/>
        <dbReference type="ChEBI" id="CHEBI:78450"/>
        <dbReference type="ChEBI" id="CHEBI:78451"/>
    </reaction>
    <physiologicalReaction direction="left-to-right" evidence="35">
        <dbReference type="Rhea" id="RHEA:41805"/>
    </physiologicalReaction>
</comment>
<comment type="catalytic activity">
    <reaction evidence="39">
        <text>tetradecanoyl-[ACP] + H2O = tetradecanoate + holo-[ACP] + H(+)</text>
        <dbReference type="Rhea" id="RHEA:30123"/>
        <dbReference type="Rhea" id="RHEA-COMP:9648"/>
        <dbReference type="Rhea" id="RHEA-COMP:9685"/>
        <dbReference type="ChEBI" id="CHEBI:15377"/>
        <dbReference type="ChEBI" id="CHEBI:15378"/>
        <dbReference type="ChEBI" id="CHEBI:30807"/>
        <dbReference type="ChEBI" id="CHEBI:64479"/>
        <dbReference type="ChEBI" id="CHEBI:78477"/>
        <dbReference type="EC" id="3.1.2.14"/>
    </reaction>
    <physiologicalReaction direction="left-to-right" evidence="39">
        <dbReference type="Rhea" id="RHEA:30124"/>
    </physiologicalReaction>
</comment>
<comment type="catalytic activity">
    <reaction evidence="28">
        <text>a (3R)-hydroxyacyl-[ACP] + NADP(+) = a 3-oxoacyl-[ACP] + NADPH + H(+)</text>
        <dbReference type="Rhea" id="RHEA:17397"/>
        <dbReference type="Rhea" id="RHEA-COMP:9916"/>
        <dbReference type="Rhea" id="RHEA-COMP:9945"/>
        <dbReference type="ChEBI" id="CHEBI:15378"/>
        <dbReference type="ChEBI" id="CHEBI:57783"/>
        <dbReference type="ChEBI" id="CHEBI:58349"/>
        <dbReference type="ChEBI" id="CHEBI:78776"/>
        <dbReference type="ChEBI" id="CHEBI:78827"/>
        <dbReference type="EC" id="1.1.1.100"/>
    </reaction>
    <physiologicalReaction direction="right-to-left" evidence="28">
        <dbReference type="Rhea" id="RHEA:17399"/>
    </physiologicalReaction>
</comment>
<dbReference type="Gene3D" id="3.10.129.110">
    <property type="entry name" value="Polyketide synthase dehydratase"/>
    <property type="match status" value="1"/>
</dbReference>
<dbReference type="EC" id="2.3.1.41" evidence="6"/>
<comment type="catalytic activity">
    <reaction evidence="19">
        <text>a (3R)-hydroxyacyl-[ACP] = a (2E)-enoyl-[ACP] + H2O</text>
        <dbReference type="Rhea" id="RHEA:13097"/>
        <dbReference type="Rhea" id="RHEA-COMP:9925"/>
        <dbReference type="Rhea" id="RHEA-COMP:9945"/>
        <dbReference type="ChEBI" id="CHEBI:15377"/>
        <dbReference type="ChEBI" id="CHEBI:78784"/>
        <dbReference type="ChEBI" id="CHEBI:78827"/>
        <dbReference type="EC" id="4.2.1.59"/>
    </reaction>
    <physiologicalReaction direction="left-to-right" evidence="19">
        <dbReference type="Rhea" id="RHEA:13098"/>
    </physiologicalReaction>
</comment>